<dbReference type="Proteomes" id="UP000482084">
    <property type="component" value="Unassembled WGS sequence"/>
</dbReference>
<dbReference type="RefSeq" id="WP_152358490.1">
    <property type="nucleotide sequence ID" value="NZ_WBSM01000007.1"/>
</dbReference>
<reference evidence="1 4" key="2">
    <citation type="submission" date="2019-10" db="EMBL/GenBank/DDBJ databases">
        <title>Characterization of the phylogenetic diversity of two novel species belonging to the genus Bifidobacterium: Bifidobacterium cebidarum sp. nov. and Bifidobacterium leontopitheci sp. nov.</title>
        <authorList>
            <person name="Lugli G.A."/>
            <person name="Duranti S."/>
            <person name="Milani C."/>
            <person name="Turroni F."/>
            <person name="Ventura M."/>
        </authorList>
    </citation>
    <scope>NUCLEOTIDE SEQUENCE [LARGE SCALE GENOMIC DNA]</scope>
    <source>
        <strain evidence="1 4">DSM 100688</strain>
    </source>
</reference>
<evidence type="ECO:0000313" key="1">
    <source>
        <dbReference type="EMBL" id="KAB8287678.1"/>
    </source>
</evidence>
<reference evidence="2 3" key="1">
    <citation type="submission" date="2019-10" db="EMBL/GenBank/DDBJ databases">
        <title>Bifidobacterium from non-human primates.</title>
        <authorList>
            <person name="Modesto M."/>
        </authorList>
    </citation>
    <scope>NUCLEOTIDE SEQUENCE [LARGE SCALE GENOMIC DNA]</scope>
    <source>
        <strain evidence="2 3">TREM</strain>
    </source>
</reference>
<gene>
    <name evidence="1" type="ORF">DSM100688_1466</name>
    <name evidence="2" type="ORF">GFD24_08785</name>
</gene>
<dbReference type="Proteomes" id="UP000469943">
    <property type="component" value="Unassembled WGS sequence"/>
</dbReference>
<protein>
    <submittedName>
        <fullName evidence="1">Uncharacterized protein</fullName>
    </submittedName>
</protein>
<keyword evidence="4" id="KW-1185">Reference proteome</keyword>
<name>A0A6L4WZQ5_9BIFI</name>
<evidence type="ECO:0000313" key="3">
    <source>
        <dbReference type="Proteomes" id="UP000469943"/>
    </source>
</evidence>
<organism evidence="1 4">
    <name type="scientific">Bifidobacterium ramosum</name>
    <dbReference type="NCBI Taxonomy" id="1798158"/>
    <lineage>
        <taxon>Bacteria</taxon>
        <taxon>Bacillati</taxon>
        <taxon>Actinomycetota</taxon>
        <taxon>Actinomycetes</taxon>
        <taxon>Bifidobacteriales</taxon>
        <taxon>Bifidobacteriaceae</taxon>
        <taxon>Bifidobacterium</taxon>
    </lineage>
</organism>
<dbReference type="EMBL" id="WBSM01000007">
    <property type="protein sequence ID" value="KAB8287678.1"/>
    <property type="molecule type" value="Genomic_DNA"/>
</dbReference>
<proteinExistence type="predicted"/>
<sequence length="61" mass="7188">MAAYLVYSWQDGLGVLRDAYGHKVESRSGSPYTAESACRQLFQQRYPQFWSDEVRFVDRKH</sequence>
<comment type="caution">
    <text evidence="1">The sequence shown here is derived from an EMBL/GenBank/DDBJ whole genome shotgun (WGS) entry which is preliminary data.</text>
</comment>
<dbReference type="AlphaFoldDB" id="A0A6L4WZQ5"/>
<evidence type="ECO:0000313" key="4">
    <source>
        <dbReference type="Proteomes" id="UP000482084"/>
    </source>
</evidence>
<accession>A0A6L4WZQ5</accession>
<evidence type="ECO:0000313" key="2">
    <source>
        <dbReference type="EMBL" id="NEG72292.1"/>
    </source>
</evidence>
<dbReference type="EMBL" id="WHZX01000007">
    <property type="protein sequence ID" value="NEG72292.1"/>
    <property type="molecule type" value="Genomic_DNA"/>
</dbReference>